<evidence type="ECO:0000256" key="3">
    <source>
        <dbReference type="ARBA" id="ARBA00022559"/>
    </source>
</evidence>
<evidence type="ECO:0000259" key="10">
    <source>
        <dbReference type="SMART" id="SM00223"/>
    </source>
</evidence>
<evidence type="ECO:0000256" key="6">
    <source>
        <dbReference type="ARBA" id="ARBA00023157"/>
    </source>
</evidence>
<evidence type="ECO:0000256" key="8">
    <source>
        <dbReference type="PIRSR" id="PIRSR619791-2"/>
    </source>
</evidence>
<dbReference type="GO" id="GO:0005576">
    <property type="term" value="C:extracellular region"/>
    <property type="evidence" value="ECO:0007669"/>
    <property type="project" value="UniProtKB-SubCell"/>
</dbReference>
<dbReference type="PANTHER" id="PTHR11475">
    <property type="entry name" value="OXIDASE/PEROXIDASE"/>
    <property type="match status" value="1"/>
</dbReference>
<proteinExistence type="predicted"/>
<dbReference type="SUPFAM" id="SSF48113">
    <property type="entry name" value="Heme-dependent peroxidases"/>
    <property type="match status" value="1"/>
</dbReference>
<comment type="caution">
    <text evidence="11">The sequence shown here is derived from an EMBL/GenBank/DDBJ whole genome shotgun (WGS) entry which is preliminary data.</text>
</comment>
<dbReference type="PROSITE" id="PS50292">
    <property type="entry name" value="PEROXIDASE_3"/>
    <property type="match status" value="1"/>
</dbReference>
<dbReference type="SMART" id="SM00223">
    <property type="entry name" value="APPLE"/>
    <property type="match status" value="2"/>
</dbReference>
<dbReference type="InterPro" id="IPR037120">
    <property type="entry name" value="Haem_peroxidase_sf_animal"/>
</dbReference>
<evidence type="ECO:0000256" key="7">
    <source>
        <dbReference type="ARBA" id="ARBA00023180"/>
    </source>
</evidence>
<feature type="signal peptide" evidence="9">
    <location>
        <begin position="1"/>
        <end position="19"/>
    </location>
</feature>
<keyword evidence="4 9" id="KW-0732">Signal</keyword>
<dbReference type="GO" id="GO:0006979">
    <property type="term" value="P:response to oxidative stress"/>
    <property type="evidence" value="ECO:0007669"/>
    <property type="project" value="InterPro"/>
</dbReference>
<dbReference type="Pfam" id="PF00024">
    <property type="entry name" value="PAN_1"/>
    <property type="match status" value="1"/>
</dbReference>
<dbReference type="Proteomes" id="UP000789390">
    <property type="component" value="Unassembled WGS sequence"/>
</dbReference>
<evidence type="ECO:0000256" key="9">
    <source>
        <dbReference type="SAM" id="SignalP"/>
    </source>
</evidence>
<protein>
    <recommendedName>
        <fullName evidence="10">Apple domain-containing protein</fullName>
    </recommendedName>
</protein>
<dbReference type="InterPro" id="IPR003609">
    <property type="entry name" value="Pan_app"/>
</dbReference>
<evidence type="ECO:0000256" key="5">
    <source>
        <dbReference type="ARBA" id="ARBA00022737"/>
    </source>
</evidence>
<dbReference type="Gene3D" id="3.50.4.10">
    <property type="entry name" value="Hepatocyte Growth Factor"/>
    <property type="match status" value="3"/>
</dbReference>
<evidence type="ECO:0000313" key="12">
    <source>
        <dbReference type="Proteomes" id="UP000789390"/>
    </source>
</evidence>
<dbReference type="GO" id="GO:0004601">
    <property type="term" value="F:peroxidase activity"/>
    <property type="evidence" value="ECO:0007669"/>
    <property type="project" value="UniProtKB-KW"/>
</dbReference>
<dbReference type="PANTHER" id="PTHR11475:SF4">
    <property type="entry name" value="CHORION PEROXIDASE"/>
    <property type="match status" value="1"/>
</dbReference>
<keyword evidence="2" id="KW-0964">Secreted</keyword>
<keyword evidence="7" id="KW-0325">Glycoprotein</keyword>
<dbReference type="Gene3D" id="1.10.640.10">
    <property type="entry name" value="Haem peroxidase domain superfamily, animal type"/>
    <property type="match status" value="1"/>
</dbReference>
<name>A0A8J2S4K0_9CRUS</name>
<evidence type="ECO:0000256" key="2">
    <source>
        <dbReference type="ARBA" id="ARBA00022525"/>
    </source>
</evidence>
<keyword evidence="12" id="KW-1185">Reference proteome</keyword>
<dbReference type="Pfam" id="PF14295">
    <property type="entry name" value="PAN_4"/>
    <property type="match status" value="3"/>
</dbReference>
<dbReference type="PRINTS" id="PR00457">
    <property type="entry name" value="ANPEROXIDASE"/>
</dbReference>
<keyword evidence="8" id="KW-0479">Metal-binding</keyword>
<evidence type="ECO:0000256" key="4">
    <source>
        <dbReference type="ARBA" id="ARBA00022729"/>
    </source>
</evidence>
<dbReference type="GO" id="GO:0020037">
    <property type="term" value="F:heme binding"/>
    <property type="evidence" value="ECO:0007669"/>
    <property type="project" value="InterPro"/>
</dbReference>
<dbReference type="Pfam" id="PF03098">
    <property type="entry name" value="An_peroxidase"/>
    <property type="match status" value="1"/>
</dbReference>
<dbReference type="EMBL" id="CAKKLH010000332">
    <property type="protein sequence ID" value="CAH0112834.1"/>
    <property type="molecule type" value="Genomic_DNA"/>
</dbReference>
<comment type="subcellular location">
    <subcellularLocation>
        <location evidence="1">Secreted</location>
    </subcellularLocation>
</comment>
<keyword evidence="8" id="KW-0408">Iron</keyword>
<dbReference type="InterPro" id="IPR019791">
    <property type="entry name" value="Haem_peroxidase_animal"/>
</dbReference>
<dbReference type="GO" id="GO:0006508">
    <property type="term" value="P:proteolysis"/>
    <property type="evidence" value="ECO:0007669"/>
    <property type="project" value="InterPro"/>
</dbReference>
<dbReference type="InterPro" id="IPR010255">
    <property type="entry name" value="Haem_peroxidase_sf"/>
</dbReference>
<dbReference type="InterPro" id="IPR000177">
    <property type="entry name" value="Apple"/>
</dbReference>
<keyword evidence="6" id="KW-1015">Disulfide bond</keyword>
<keyword evidence="5" id="KW-0677">Repeat</keyword>
<accession>A0A8J2S4K0</accession>
<keyword evidence="3" id="KW-0560">Oxidoreductase</keyword>
<dbReference type="FunFam" id="1.10.640.10:FF:000003">
    <property type="entry name" value="chorion peroxidase"/>
    <property type="match status" value="1"/>
</dbReference>
<feature type="domain" description="Apple" evidence="10">
    <location>
        <begin position="1088"/>
        <end position="1154"/>
    </location>
</feature>
<reference evidence="11" key="1">
    <citation type="submission" date="2021-11" db="EMBL/GenBank/DDBJ databases">
        <authorList>
            <person name="Schell T."/>
        </authorList>
    </citation>
    <scope>NUCLEOTIDE SEQUENCE</scope>
    <source>
        <strain evidence="11">M5</strain>
    </source>
</reference>
<organism evidence="11 12">
    <name type="scientific">Daphnia galeata</name>
    <dbReference type="NCBI Taxonomy" id="27404"/>
    <lineage>
        <taxon>Eukaryota</taxon>
        <taxon>Metazoa</taxon>
        <taxon>Ecdysozoa</taxon>
        <taxon>Arthropoda</taxon>
        <taxon>Crustacea</taxon>
        <taxon>Branchiopoda</taxon>
        <taxon>Diplostraca</taxon>
        <taxon>Cladocera</taxon>
        <taxon>Anomopoda</taxon>
        <taxon>Daphniidae</taxon>
        <taxon>Daphnia</taxon>
    </lineage>
</organism>
<evidence type="ECO:0000313" key="11">
    <source>
        <dbReference type="EMBL" id="CAH0112834.1"/>
    </source>
</evidence>
<feature type="chain" id="PRO_5035150277" description="Apple domain-containing protein" evidence="9">
    <location>
        <begin position="20"/>
        <end position="1156"/>
    </location>
</feature>
<evidence type="ECO:0000256" key="1">
    <source>
        <dbReference type="ARBA" id="ARBA00004613"/>
    </source>
</evidence>
<keyword evidence="8" id="KW-0349">Heme</keyword>
<feature type="binding site" description="axial binding residue" evidence="8">
    <location>
        <position position="822"/>
    </location>
    <ligand>
        <name>heme b</name>
        <dbReference type="ChEBI" id="CHEBI:60344"/>
    </ligand>
    <ligandPart>
        <name>Fe</name>
        <dbReference type="ChEBI" id="CHEBI:18248"/>
    </ligandPart>
</feature>
<feature type="domain" description="Apple" evidence="10">
    <location>
        <begin position="218"/>
        <end position="284"/>
    </location>
</feature>
<dbReference type="OrthoDB" id="6505174at2759"/>
<dbReference type="SUPFAM" id="SSF57414">
    <property type="entry name" value="Hairpin loop containing domain-like"/>
    <property type="match status" value="1"/>
</dbReference>
<gene>
    <name evidence="11" type="ORF">DGAL_LOCUS16627</name>
</gene>
<dbReference type="CDD" id="cd01100">
    <property type="entry name" value="APPLE_Factor_XI_like"/>
    <property type="match status" value="1"/>
</dbReference>
<keyword evidence="3" id="KW-0575">Peroxidase</keyword>
<sequence>MKTTLCVIFLLSVAAPISCQSATGKSQEIWNSGEGNVKWQFNCDYNGHDNVRLPSSGENCGGLCIANAKCTHFRYSDDGYCYLKTLPQSTLRTFVNGGVCGFLPFRFESPVRDVWNSGEGGVKWLLNCDFYGHDIGNIVATGEQCGGLCVANPQCNHFRLHEGTCYLKKAPLNTPRTPIDGGMCGYVPFRDFSDASSSPTISPIGDDWNTGNDGVKWLLNCDFYGHDIGNIVSTGEQCGGLCLANSQCNHFRNHEGTCYLKKAPLSTPRTPIDGGVCGFIPSRDFSDASPGNNCPSIGGLESKCRPIKDCAVWYDLVLATPDAACTLPEGSPGACCPDLPSNSYGAPPLQDNEKKAKQYNVPKQEFLQYSNINKFSMNSAAEAGRLQMTLTDAVETQLFVNNIFVIPGSSRATHALVFTSTAESEKMSRDAIIEAYTVTEIVKRFNIKPEDVESTMKRFNLKETILSAMCPVDPVCDEKTISSPYRTLDGSCNNIQRSSWGKSITQFQRALPSAYADGVRIPRRAKNGGELPSPRLVSTTVARDVDSPSETETTWVMQYGQFIDHDFTKTPEFRTANGSTIPCCMPDGKFIDKKLIHPECFPIEIPENDSFFSKFGQRCMPLVRSAPIRRSDCVFGAAEQMNQFTHFLDQSNVYGFDDKSARELRTFEKGALKVTPRNELDLLPEDEESKVSCTLSKTVSGVDPPADVKCFKAGDTPRVNEHPNLAVTHTIFLREHNRLAAELSRLNSGWSDERLYQEARRILAAQMQHITYNEWLPIIIGRVKMQQLGLLPLQQGSSQDYDANLNPSILNEFAGAAFRFGHTLIQGKHHLTNQQRTKEREILLRQHFFKTQEIYTPGNLDKFLTGLASQPSQKAENYFTQEITNHLFEEQGKGFGLDLVSLNLQRGRDHGIAGYNAYRTLCGLPRANQFNDLLDVIPSKVVDSFATLYDSVDDIDLFIGSISERLAPGALVGPTFQCIIADQFLKLKRGDRYFYDLAGQSGSFTEQQLNEIRQTSFARLVCDNSNVKSTQPLIFQTPSVVNPLVNCDSPSIPRPSLGPFAAGGPIAVQTQGDRWPNYNTGEGGVKWLQNCDYPGYDLSRKTIPGEQCGRLCINDSNCNAFTYNNVTGICFLKKIPASVGRSPWDGAICGFLPWRF</sequence>
<dbReference type="FunFam" id="3.50.4.10:FF:000022">
    <property type="entry name" value="Serine/threonine-protein kinase"/>
    <property type="match status" value="1"/>
</dbReference>
<dbReference type="GO" id="GO:0046872">
    <property type="term" value="F:metal ion binding"/>
    <property type="evidence" value="ECO:0007669"/>
    <property type="project" value="UniProtKB-KW"/>
</dbReference>
<dbReference type="CDD" id="cd09823">
    <property type="entry name" value="peroxinectin_like"/>
    <property type="match status" value="1"/>
</dbReference>
<dbReference type="AlphaFoldDB" id="A0A8J2S4K0"/>